<dbReference type="Proteomes" id="UP001060414">
    <property type="component" value="Chromosome"/>
</dbReference>
<keyword evidence="3" id="KW-0808">Transferase</keyword>
<protein>
    <submittedName>
        <fullName evidence="3">HAMP domain-containing histidine kinase</fullName>
    </submittedName>
</protein>
<reference evidence="3" key="1">
    <citation type="journal article" date="2022" name="Environ. Microbiol.">
        <title>Geoalkalibacter halelectricus SAP #1 sp. nov. possessing extracellular electron transfer and mineral#reducing capabilities from a haloalkaline environment.</title>
        <authorList>
            <person name="Yadav S."/>
            <person name="Singh R."/>
            <person name="Sundharam S.S."/>
            <person name="Chaudhary S."/>
            <person name="Krishnamurthi S."/>
            <person name="Patil S.A."/>
        </authorList>
    </citation>
    <scope>NUCLEOTIDE SEQUENCE</scope>
    <source>
        <strain evidence="3">SAP-1</strain>
    </source>
</reference>
<dbReference type="SUPFAM" id="SSF55874">
    <property type="entry name" value="ATPase domain of HSP90 chaperone/DNA topoisomerase II/histidine kinase"/>
    <property type="match status" value="1"/>
</dbReference>
<dbReference type="InterPro" id="IPR003594">
    <property type="entry name" value="HATPase_dom"/>
</dbReference>
<evidence type="ECO:0000313" key="3">
    <source>
        <dbReference type="EMBL" id="UWZ81153.1"/>
    </source>
</evidence>
<keyword evidence="4" id="KW-1185">Reference proteome</keyword>
<keyword evidence="3" id="KW-0418">Kinase</keyword>
<accession>A0ABY5ZPZ0</accession>
<dbReference type="Pfam" id="PF02518">
    <property type="entry name" value="HATPase_c"/>
    <property type="match status" value="1"/>
</dbReference>
<dbReference type="PANTHER" id="PTHR43547:SF2">
    <property type="entry name" value="HYBRID SIGNAL TRANSDUCTION HISTIDINE KINASE C"/>
    <property type="match status" value="1"/>
</dbReference>
<name>A0ABY5ZPZ0_9BACT</name>
<dbReference type="Gene3D" id="3.30.565.10">
    <property type="entry name" value="Histidine kinase-like ATPase, C-terminal domain"/>
    <property type="match status" value="1"/>
</dbReference>
<keyword evidence="1" id="KW-0597">Phosphoprotein</keyword>
<dbReference type="EMBL" id="CP092109">
    <property type="protein sequence ID" value="UWZ81153.1"/>
    <property type="molecule type" value="Genomic_DNA"/>
</dbReference>
<dbReference type="RefSeq" id="WP_260749526.1">
    <property type="nucleotide sequence ID" value="NZ_CP092109.1"/>
</dbReference>
<dbReference type="SMART" id="SM00387">
    <property type="entry name" value="HATPase_c"/>
    <property type="match status" value="1"/>
</dbReference>
<gene>
    <name evidence="3" type="ORF">L9S41_07085</name>
</gene>
<organism evidence="3 4">
    <name type="scientific">Geoalkalibacter halelectricus</name>
    <dbReference type="NCBI Taxonomy" id="2847045"/>
    <lineage>
        <taxon>Bacteria</taxon>
        <taxon>Pseudomonadati</taxon>
        <taxon>Thermodesulfobacteriota</taxon>
        <taxon>Desulfuromonadia</taxon>
        <taxon>Desulfuromonadales</taxon>
        <taxon>Geoalkalibacteraceae</taxon>
        <taxon>Geoalkalibacter</taxon>
    </lineage>
</organism>
<proteinExistence type="predicted"/>
<dbReference type="PROSITE" id="PS50109">
    <property type="entry name" value="HIS_KIN"/>
    <property type="match status" value="1"/>
</dbReference>
<evidence type="ECO:0000313" key="4">
    <source>
        <dbReference type="Proteomes" id="UP001060414"/>
    </source>
</evidence>
<dbReference type="PANTHER" id="PTHR43547">
    <property type="entry name" value="TWO-COMPONENT HISTIDINE KINASE"/>
    <property type="match status" value="1"/>
</dbReference>
<evidence type="ECO:0000259" key="2">
    <source>
        <dbReference type="PROSITE" id="PS50109"/>
    </source>
</evidence>
<dbReference type="GO" id="GO:0016301">
    <property type="term" value="F:kinase activity"/>
    <property type="evidence" value="ECO:0007669"/>
    <property type="project" value="UniProtKB-KW"/>
</dbReference>
<feature type="domain" description="Histidine kinase" evidence="2">
    <location>
        <begin position="171"/>
        <end position="381"/>
    </location>
</feature>
<dbReference type="InterPro" id="IPR005467">
    <property type="entry name" value="His_kinase_dom"/>
</dbReference>
<sequence length="389" mass="43093">MEMHSLTTCHAPPERADGEELRVQAGLFARNDLSRELLDAVPTLLAILNAQRQIVFSNRALLNFLATTDESTGRGLRPGELFGCTNARLMPAGCGTAEACRTCGAVNAILNGLAGRGDSQEYRLTRQDQGHHQALDLRIHTTPLRHQNQQFVVFTIEDISHQKRRSALERIFFHDILNLAGSVQGFCQLLADQPGDPDAPEMLRLIDSASSQVVEEIKAQRTLLAAENRELQVNFEPLNARAMIVQAMETYRRHPSAQGKQILTESNGQDLWFQSDPTLLGRVLGNMVKNALEACREGETVRAGCRLANDYVQFWVHNPAAIPRDIQLQLFQRSFSTKGPGRGLGTYSMRLLTEEYLDGTISFTSTPEEGTTFQAAFPLNLPFAPPRGA</sequence>
<dbReference type="InterPro" id="IPR035965">
    <property type="entry name" value="PAS-like_dom_sf"/>
</dbReference>
<dbReference type="InterPro" id="IPR036890">
    <property type="entry name" value="HATPase_C_sf"/>
</dbReference>
<dbReference type="Gene3D" id="3.30.450.20">
    <property type="entry name" value="PAS domain"/>
    <property type="match status" value="1"/>
</dbReference>
<evidence type="ECO:0000256" key="1">
    <source>
        <dbReference type="ARBA" id="ARBA00022553"/>
    </source>
</evidence>
<dbReference type="SUPFAM" id="SSF55785">
    <property type="entry name" value="PYP-like sensor domain (PAS domain)"/>
    <property type="match status" value="1"/>
</dbReference>